<evidence type="ECO:0000256" key="1">
    <source>
        <dbReference type="ARBA" id="ARBA00008791"/>
    </source>
</evidence>
<dbReference type="PANTHER" id="PTHR46268:SF27">
    <property type="entry name" value="UNIVERSAL STRESS PROTEIN RV2623"/>
    <property type="match status" value="1"/>
</dbReference>
<dbReference type="AlphaFoldDB" id="A0A2U8NZR5"/>
<reference evidence="5 6" key="2">
    <citation type="journal article" date="2017" name="Syst. Appl. Microbiol.">
        <title>Soybeans inoculated with root zone soils of Canadian native legumes harbour diverse and novel Bradyrhizobium spp. that possess agricultural potential.</title>
        <authorList>
            <person name="Bromfield E.S.P."/>
            <person name="Cloutier S."/>
            <person name="Tambong J.T."/>
            <person name="Tran Thi T.V."/>
        </authorList>
    </citation>
    <scope>NUCLEOTIDE SEQUENCE [LARGE SCALE GENOMIC DNA]</scope>
    <source>
        <strain evidence="5 6">OO99</strain>
    </source>
</reference>
<dbReference type="CDD" id="cd00293">
    <property type="entry name" value="USP-like"/>
    <property type="match status" value="2"/>
</dbReference>
<evidence type="ECO:0000313" key="6">
    <source>
        <dbReference type="Proteomes" id="UP000215703"/>
    </source>
</evidence>
<evidence type="ECO:0000259" key="4">
    <source>
        <dbReference type="Pfam" id="PF00582"/>
    </source>
</evidence>
<protein>
    <submittedName>
        <fullName evidence="5">Universal stress protein</fullName>
    </submittedName>
</protein>
<dbReference type="SUPFAM" id="SSF52402">
    <property type="entry name" value="Adenine nucleotide alpha hydrolases-like"/>
    <property type="match status" value="2"/>
</dbReference>
<proteinExistence type="inferred from homology"/>
<dbReference type="Gene3D" id="3.40.50.620">
    <property type="entry name" value="HUPs"/>
    <property type="match status" value="2"/>
</dbReference>
<accession>A0A2U8NZR5</accession>
<sequence length="337" mass="37163">MIIVAATDFSTRSHRALRQAGLLARSRRAELHLVHVVDEDQPADLVRMEEREAQRVLVEQIGSMPELHDARCYPTVVKGHPFDGILRAAAAVGADLIVMGGHRKQFLRDIFTGTTIERVIRGGKYPVLMVNNEAQRRYERVLVPVDMSETSAEAIRIGLSTGLLEEDGATLLHAFSPMAKTRLISSGASSAVITGYVESERHRAMEELTSFLVTNEFGTRRWSLRVGEGGPMQIITRAVEEKRPDMLVMGTHGRSGLLRALIGSVTEEVLRSLNVDVLVVPPRQPQARDGEGGSRARTEGVRRAVALPRAVYRAERGAEPSGVVVRRRGQPTLVRFV</sequence>
<feature type="domain" description="UspA" evidence="4">
    <location>
        <begin position="2"/>
        <end position="130"/>
    </location>
</feature>
<dbReference type="RefSeq" id="WP_063711751.1">
    <property type="nucleotide sequence ID" value="NZ_CP029425.2"/>
</dbReference>
<reference evidence="5 6" key="1">
    <citation type="journal article" date="2014" name="Int. J. Syst. Evol. Microbiol.">
        <title>Bradyrhizobium ottawaense sp. nov., a symbiotic nitrogen fixing bacterium from root nodules of soybeans in Canada.</title>
        <authorList>
            <person name="Yu X."/>
            <person name="Cloutier S."/>
            <person name="Tambong J.T."/>
            <person name="Bromfield E.S."/>
        </authorList>
    </citation>
    <scope>NUCLEOTIDE SEQUENCE [LARGE SCALE GENOMIC DNA]</scope>
    <source>
        <strain evidence="5 6">OO99</strain>
    </source>
</reference>
<dbReference type="EMBL" id="CP029425">
    <property type="protein sequence ID" value="AWL90907.1"/>
    <property type="molecule type" value="Genomic_DNA"/>
</dbReference>
<keyword evidence="3" id="KW-0067">ATP-binding</keyword>
<dbReference type="GO" id="GO:0005524">
    <property type="term" value="F:ATP binding"/>
    <property type="evidence" value="ECO:0007669"/>
    <property type="project" value="UniProtKB-KW"/>
</dbReference>
<dbReference type="Pfam" id="PF00582">
    <property type="entry name" value="Usp"/>
    <property type="match status" value="2"/>
</dbReference>
<evidence type="ECO:0000256" key="3">
    <source>
        <dbReference type="ARBA" id="ARBA00022840"/>
    </source>
</evidence>
<comment type="similarity">
    <text evidence="1">Belongs to the universal stress protein A family.</text>
</comment>
<dbReference type="KEGG" id="bot:CIT37_00260"/>
<dbReference type="PANTHER" id="PTHR46268">
    <property type="entry name" value="STRESS RESPONSE PROTEIN NHAX"/>
    <property type="match status" value="1"/>
</dbReference>
<dbReference type="InterPro" id="IPR014729">
    <property type="entry name" value="Rossmann-like_a/b/a_fold"/>
</dbReference>
<dbReference type="GeneID" id="92969127"/>
<dbReference type="InterPro" id="IPR006016">
    <property type="entry name" value="UspA"/>
</dbReference>
<dbReference type="PRINTS" id="PR01438">
    <property type="entry name" value="UNVRSLSTRESS"/>
</dbReference>
<evidence type="ECO:0000256" key="2">
    <source>
        <dbReference type="ARBA" id="ARBA00022741"/>
    </source>
</evidence>
<keyword evidence="2" id="KW-0547">Nucleotide-binding</keyword>
<evidence type="ECO:0000313" key="5">
    <source>
        <dbReference type="EMBL" id="AWL90907.1"/>
    </source>
</evidence>
<dbReference type="InterPro" id="IPR006015">
    <property type="entry name" value="Universal_stress_UspA"/>
</dbReference>
<name>A0A2U8NZR5_9BRAD</name>
<feature type="domain" description="UspA" evidence="4">
    <location>
        <begin position="138"/>
        <end position="281"/>
    </location>
</feature>
<gene>
    <name evidence="5" type="ORF">CIT37_00260</name>
</gene>
<dbReference type="Proteomes" id="UP000215703">
    <property type="component" value="Chromosome"/>
</dbReference>
<organism evidence="5 6">
    <name type="scientific">Bradyrhizobium ottawaense</name>
    <dbReference type="NCBI Taxonomy" id="931866"/>
    <lineage>
        <taxon>Bacteria</taxon>
        <taxon>Pseudomonadati</taxon>
        <taxon>Pseudomonadota</taxon>
        <taxon>Alphaproteobacteria</taxon>
        <taxon>Hyphomicrobiales</taxon>
        <taxon>Nitrobacteraceae</taxon>
        <taxon>Bradyrhizobium</taxon>
    </lineage>
</organism>